<gene>
    <name evidence="1" type="ORF">TTHERM_000705203</name>
</gene>
<sequence>MSNHLLIRYLHFKRKQDTNKACVNIFSEQTKYLQFSTLFINTTPKYLVFLYAYQLIVYDTVLQKQLINKNIYLLIKIYTPQIIKSSHITHGQARNLKILIKNFITHVQLISEQQSIEIFCLTL</sequence>
<name>W7X8I0_TETTS</name>
<keyword evidence="2" id="KW-1185">Reference proteome</keyword>
<evidence type="ECO:0000313" key="1">
    <source>
        <dbReference type="EMBL" id="EWS75685.1"/>
    </source>
</evidence>
<accession>W7X8I0</accession>
<dbReference type="InParanoid" id="W7X8I0"/>
<organism evidence="1 2">
    <name type="scientific">Tetrahymena thermophila (strain SB210)</name>
    <dbReference type="NCBI Taxonomy" id="312017"/>
    <lineage>
        <taxon>Eukaryota</taxon>
        <taxon>Sar</taxon>
        <taxon>Alveolata</taxon>
        <taxon>Ciliophora</taxon>
        <taxon>Intramacronucleata</taxon>
        <taxon>Oligohymenophorea</taxon>
        <taxon>Hymenostomatida</taxon>
        <taxon>Tetrahymenina</taxon>
        <taxon>Tetrahymenidae</taxon>
        <taxon>Tetrahymena</taxon>
    </lineage>
</organism>
<dbReference type="GeneID" id="24440300"/>
<proteinExistence type="predicted"/>
<evidence type="ECO:0000313" key="2">
    <source>
        <dbReference type="Proteomes" id="UP000009168"/>
    </source>
</evidence>
<dbReference type="RefSeq" id="XP_012651758.1">
    <property type="nucleotide sequence ID" value="XM_012796304.1"/>
</dbReference>
<reference evidence="2" key="1">
    <citation type="journal article" date="2006" name="PLoS Biol.">
        <title>Macronuclear genome sequence of the ciliate Tetrahymena thermophila, a model eukaryote.</title>
        <authorList>
            <person name="Eisen J.A."/>
            <person name="Coyne R.S."/>
            <person name="Wu M."/>
            <person name="Wu D."/>
            <person name="Thiagarajan M."/>
            <person name="Wortman J.R."/>
            <person name="Badger J.H."/>
            <person name="Ren Q."/>
            <person name="Amedeo P."/>
            <person name="Jones K.M."/>
            <person name="Tallon L.J."/>
            <person name="Delcher A.L."/>
            <person name="Salzberg S.L."/>
            <person name="Silva J.C."/>
            <person name="Haas B.J."/>
            <person name="Majoros W.H."/>
            <person name="Farzad M."/>
            <person name="Carlton J.M."/>
            <person name="Smith R.K. Jr."/>
            <person name="Garg J."/>
            <person name="Pearlman R.E."/>
            <person name="Karrer K.M."/>
            <person name="Sun L."/>
            <person name="Manning G."/>
            <person name="Elde N.C."/>
            <person name="Turkewitz A.P."/>
            <person name="Asai D.J."/>
            <person name="Wilkes D.E."/>
            <person name="Wang Y."/>
            <person name="Cai H."/>
            <person name="Collins K."/>
            <person name="Stewart B.A."/>
            <person name="Lee S.R."/>
            <person name="Wilamowska K."/>
            <person name="Weinberg Z."/>
            <person name="Ruzzo W.L."/>
            <person name="Wloga D."/>
            <person name="Gaertig J."/>
            <person name="Frankel J."/>
            <person name="Tsao C.-C."/>
            <person name="Gorovsky M.A."/>
            <person name="Keeling P.J."/>
            <person name="Waller R.F."/>
            <person name="Patron N.J."/>
            <person name="Cherry J.M."/>
            <person name="Stover N.A."/>
            <person name="Krieger C.J."/>
            <person name="del Toro C."/>
            <person name="Ryder H.F."/>
            <person name="Williamson S.C."/>
            <person name="Barbeau R.A."/>
            <person name="Hamilton E.P."/>
            <person name="Orias E."/>
        </authorList>
    </citation>
    <scope>NUCLEOTIDE SEQUENCE [LARGE SCALE GENOMIC DNA]</scope>
    <source>
        <strain evidence="2">SB210</strain>
    </source>
</reference>
<dbReference type="Proteomes" id="UP000009168">
    <property type="component" value="Unassembled WGS sequence"/>
</dbReference>
<protein>
    <submittedName>
        <fullName evidence="1">Uncharacterized protein</fullName>
    </submittedName>
</protein>
<dbReference type="EMBL" id="GG662794">
    <property type="protein sequence ID" value="EWS75685.1"/>
    <property type="molecule type" value="Genomic_DNA"/>
</dbReference>
<dbReference type="AlphaFoldDB" id="W7X8I0"/>
<dbReference type="KEGG" id="tet:TTHERM_000705203"/>